<dbReference type="SUPFAM" id="SSF51206">
    <property type="entry name" value="cAMP-binding domain-like"/>
    <property type="match status" value="1"/>
</dbReference>
<dbReference type="KEGG" id="rsb:RS694_19140"/>
<sequence length="159" mass="17200">MFLSPPNDLSGLIQAISANAVDDTLARFFPQSDMLALAPYLDKEDLPRGHILTAKGALDRTLYFVETGSLRIHYGDKSNQYVIASVGPGSVVGEGAFFSELERNATVQASMPSRVWSLTVSKFAKIRKEHPGLALSLAMALGATISTRMLDVTRRASIT</sequence>
<dbReference type="InterPro" id="IPR014710">
    <property type="entry name" value="RmlC-like_jellyroll"/>
</dbReference>
<gene>
    <name evidence="2" type="ORF">RS694_19140</name>
</gene>
<dbReference type="Gene3D" id="2.60.120.10">
    <property type="entry name" value="Jelly Rolls"/>
    <property type="match status" value="1"/>
</dbReference>
<dbReference type="Proteomes" id="UP000186110">
    <property type="component" value="Chromosome"/>
</dbReference>
<proteinExistence type="predicted"/>
<name>A0A1P8KG64_9BURK</name>
<evidence type="ECO:0000259" key="1">
    <source>
        <dbReference type="PROSITE" id="PS50042"/>
    </source>
</evidence>
<reference evidence="2 3" key="1">
    <citation type="submission" date="2017-01" db="EMBL/GenBank/DDBJ databases">
        <authorList>
            <person name="Mah S.A."/>
            <person name="Swanson W.J."/>
            <person name="Moy G.W."/>
            <person name="Vacquier V.D."/>
        </authorList>
    </citation>
    <scope>NUCLEOTIDE SEQUENCE [LARGE SCALE GENOMIC DNA]</scope>
    <source>
        <strain evidence="2 3">DSM 22694</strain>
    </source>
</reference>
<dbReference type="InterPro" id="IPR000595">
    <property type="entry name" value="cNMP-bd_dom"/>
</dbReference>
<dbReference type="CDD" id="cd00038">
    <property type="entry name" value="CAP_ED"/>
    <property type="match status" value="1"/>
</dbReference>
<evidence type="ECO:0000313" key="3">
    <source>
        <dbReference type="Proteomes" id="UP000186110"/>
    </source>
</evidence>
<dbReference type="STRING" id="1484693.RS694_19140"/>
<dbReference type="eggNOG" id="COG0664">
    <property type="taxonomic scope" value="Bacteria"/>
</dbReference>
<dbReference type="InterPro" id="IPR018490">
    <property type="entry name" value="cNMP-bd_dom_sf"/>
</dbReference>
<dbReference type="EMBL" id="CP019239">
    <property type="protein sequence ID" value="APW44999.1"/>
    <property type="molecule type" value="Genomic_DNA"/>
</dbReference>
<dbReference type="PROSITE" id="PS50042">
    <property type="entry name" value="CNMP_BINDING_3"/>
    <property type="match status" value="1"/>
</dbReference>
<evidence type="ECO:0000313" key="2">
    <source>
        <dbReference type="EMBL" id="APW44999.1"/>
    </source>
</evidence>
<feature type="domain" description="Cyclic nucleotide-binding" evidence="1">
    <location>
        <begin position="25"/>
        <end position="126"/>
    </location>
</feature>
<dbReference type="Pfam" id="PF00027">
    <property type="entry name" value="cNMP_binding"/>
    <property type="match status" value="1"/>
</dbReference>
<keyword evidence="3" id="KW-1185">Reference proteome</keyword>
<dbReference type="SMART" id="SM00100">
    <property type="entry name" value="cNMP"/>
    <property type="match status" value="1"/>
</dbReference>
<dbReference type="AlphaFoldDB" id="A0A1P8KG64"/>
<organism evidence="2 3">
    <name type="scientific">Rhodoferax saidenbachensis</name>
    <dbReference type="NCBI Taxonomy" id="1484693"/>
    <lineage>
        <taxon>Bacteria</taxon>
        <taxon>Pseudomonadati</taxon>
        <taxon>Pseudomonadota</taxon>
        <taxon>Betaproteobacteria</taxon>
        <taxon>Burkholderiales</taxon>
        <taxon>Comamonadaceae</taxon>
        <taxon>Rhodoferax</taxon>
    </lineage>
</organism>
<protein>
    <recommendedName>
        <fullName evidence="1">Cyclic nucleotide-binding domain-containing protein</fullName>
    </recommendedName>
</protein>
<dbReference type="RefSeq" id="WP_029706683.1">
    <property type="nucleotide sequence ID" value="NZ_CP019239.1"/>
</dbReference>
<accession>A0A1P8KG64</accession>